<dbReference type="EMBL" id="VSRR010057720">
    <property type="protein sequence ID" value="MPC81704.1"/>
    <property type="molecule type" value="Genomic_DNA"/>
</dbReference>
<keyword evidence="3" id="KW-1185">Reference proteome</keyword>
<sequence>MKLSPRKVEIQKQVRLCGSFVVRSAINGWWSWWWLEQEKEKEEEEEEEEEEENEVEKEEED</sequence>
<reference evidence="2 3" key="1">
    <citation type="submission" date="2019-05" db="EMBL/GenBank/DDBJ databases">
        <title>Another draft genome of Portunus trituberculatus and its Hox gene families provides insights of decapod evolution.</title>
        <authorList>
            <person name="Jeong J.-H."/>
            <person name="Song I."/>
            <person name="Kim S."/>
            <person name="Choi T."/>
            <person name="Kim D."/>
            <person name="Ryu S."/>
            <person name="Kim W."/>
        </authorList>
    </citation>
    <scope>NUCLEOTIDE SEQUENCE [LARGE SCALE GENOMIC DNA]</scope>
    <source>
        <tissue evidence="2">Muscle</tissue>
    </source>
</reference>
<gene>
    <name evidence="2" type="ORF">E2C01_076336</name>
</gene>
<name>A0A5B7INA8_PORTR</name>
<dbReference type="AlphaFoldDB" id="A0A5B7INA8"/>
<feature type="compositionally biased region" description="Acidic residues" evidence="1">
    <location>
        <begin position="41"/>
        <end position="61"/>
    </location>
</feature>
<evidence type="ECO:0000313" key="3">
    <source>
        <dbReference type="Proteomes" id="UP000324222"/>
    </source>
</evidence>
<accession>A0A5B7INA8</accession>
<dbReference type="Proteomes" id="UP000324222">
    <property type="component" value="Unassembled WGS sequence"/>
</dbReference>
<evidence type="ECO:0000256" key="1">
    <source>
        <dbReference type="SAM" id="MobiDB-lite"/>
    </source>
</evidence>
<evidence type="ECO:0000313" key="2">
    <source>
        <dbReference type="EMBL" id="MPC81704.1"/>
    </source>
</evidence>
<proteinExistence type="predicted"/>
<feature type="region of interest" description="Disordered" evidence="1">
    <location>
        <begin position="40"/>
        <end position="61"/>
    </location>
</feature>
<protein>
    <submittedName>
        <fullName evidence="2">Uncharacterized protein</fullName>
    </submittedName>
</protein>
<comment type="caution">
    <text evidence="2">The sequence shown here is derived from an EMBL/GenBank/DDBJ whole genome shotgun (WGS) entry which is preliminary data.</text>
</comment>
<organism evidence="2 3">
    <name type="scientific">Portunus trituberculatus</name>
    <name type="common">Swimming crab</name>
    <name type="synonym">Neptunus trituberculatus</name>
    <dbReference type="NCBI Taxonomy" id="210409"/>
    <lineage>
        <taxon>Eukaryota</taxon>
        <taxon>Metazoa</taxon>
        <taxon>Ecdysozoa</taxon>
        <taxon>Arthropoda</taxon>
        <taxon>Crustacea</taxon>
        <taxon>Multicrustacea</taxon>
        <taxon>Malacostraca</taxon>
        <taxon>Eumalacostraca</taxon>
        <taxon>Eucarida</taxon>
        <taxon>Decapoda</taxon>
        <taxon>Pleocyemata</taxon>
        <taxon>Brachyura</taxon>
        <taxon>Eubrachyura</taxon>
        <taxon>Portunoidea</taxon>
        <taxon>Portunidae</taxon>
        <taxon>Portuninae</taxon>
        <taxon>Portunus</taxon>
    </lineage>
</organism>